<name>A0ABQ7ETN1_BRACR</name>
<sequence>MGGCFCVSLSCGESVLSVVMFQEELYSQPHRESCFSAEIHGRAKEAKRDDDGEARVNREEFTGSCRRLSQQIQVWLTSILTPNHRRPI</sequence>
<dbReference type="EMBL" id="QGKV02000297">
    <property type="protein sequence ID" value="KAF3607013.1"/>
    <property type="molecule type" value="Genomic_DNA"/>
</dbReference>
<evidence type="ECO:0000313" key="1">
    <source>
        <dbReference type="EMBL" id="KAF3607013.1"/>
    </source>
</evidence>
<protein>
    <submittedName>
        <fullName evidence="1">Uncharacterized protein</fullName>
    </submittedName>
</protein>
<keyword evidence="2" id="KW-1185">Reference proteome</keyword>
<reference evidence="1 2" key="1">
    <citation type="journal article" date="2020" name="BMC Genomics">
        <title>Intraspecific diversification of the crop wild relative Brassica cretica Lam. using demographic model selection.</title>
        <authorList>
            <person name="Kioukis A."/>
            <person name="Michalopoulou V.A."/>
            <person name="Briers L."/>
            <person name="Pirintsos S."/>
            <person name="Studholme D.J."/>
            <person name="Pavlidis P."/>
            <person name="Sarris P.F."/>
        </authorList>
    </citation>
    <scope>NUCLEOTIDE SEQUENCE [LARGE SCALE GENOMIC DNA]</scope>
    <source>
        <strain evidence="2">cv. PFS-1207/04</strain>
    </source>
</reference>
<evidence type="ECO:0000313" key="2">
    <source>
        <dbReference type="Proteomes" id="UP000266723"/>
    </source>
</evidence>
<proteinExistence type="predicted"/>
<organism evidence="1 2">
    <name type="scientific">Brassica cretica</name>
    <name type="common">Mustard</name>
    <dbReference type="NCBI Taxonomy" id="69181"/>
    <lineage>
        <taxon>Eukaryota</taxon>
        <taxon>Viridiplantae</taxon>
        <taxon>Streptophyta</taxon>
        <taxon>Embryophyta</taxon>
        <taxon>Tracheophyta</taxon>
        <taxon>Spermatophyta</taxon>
        <taxon>Magnoliopsida</taxon>
        <taxon>eudicotyledons</taxon>
        <taxon>Gunneridae</taxon>
        <taxon>Pentapetalae</taxon>
        <taxon>rosids</taxon>
        <taxon>malvids</taxon>
        <taxon>Brassicales</taxon>
        <taxon>Brassicaceae</taxon>
        <taxon>Brassiceae</taxon>
        <taxon>Brassica</taxon>
    </lineage>
</organism>
<comment type="caution">
    <text evidence="1">The sequence shown here is derived from an EMBL/GenBank/DDBJ whole genome shotgun (WGS) entry which is preliminary data.</text>
</comment>
<accession>A0ABQ7ETN1</accession>
<dbReference type="Proteomes" id="UP000266723">
    <property type="component" value="Unassembled WGS sequence"/>
</dbReference>
<gene>
    <name evidence="1" type="ORF">DY000_02045155</name>
</gene>